<feature type="domain" description="LRAT" evidence="4">
    <location>
        <begin position="13"/>
        <end position="113"/>
    </location>
</feature>
<evidence type="ECO:0000259" key="4">
    <source>
        <dbReference type="PROSITE" id="PS51934"/>
    </source>
</evidence>
<dbReference type="InterPro" id="IPR051496">
    <property type="entry name" value="H-rev107_PLA/AT"/>
</dbReference>
<dbReference type="Proteomes" id="UP000588111">
    <property type="component" value="Unassembled WGS sequence"/>
</dbReference>
<dbReference type="GO" id="GO:0016410">
    <property type="term" value="F:N-acyltransferase activity"/>
    <property type="evidence" value="ECO:0007669"/>
    <property type="project" value="TreeGrafter"/>
</dbReference>
<evidence type="ECO:0000256" key="2">
    <source>
        <dbReference type="ARBA" id="ARBA00022801"/>
    </source>
</evidence>
<accession>A0A839TAG7</accession>
<gene>
    <name evidence="5" type="ORF">FHS24_000630</name>
</gene>
<evidence type="ECO:0000256" key="1">
    <source>
        <dbReference type="ARBA" id="ARBA00022679"/>
    </source>
</evidence>
<dbReference type="PANTHER" id="PTHR13943:SF77">
    <property type="entry name" value="LRAT DOMAIN-CONTAINING PROTEIN"/>
    <property type="match status" value="1"/>
</dbReference>
<dbReference type="GO" id="GO:0004623">
    <property type="term" value="F:phospholipase A2 activity"/>
    <property type="evidence" value="ECO:0007669"/>
    <property type="project" value="TreeGrafter"/>
</dbReference>
<evidence type="ECO:0000256" key="3">
    <source>
        <dbReference type="ARBA" id="ARBA00023098"/>
    </source>
</evidence>
<organism evidence="5 6">
    <name type="scientific">Psychrobacter luti</name>
    <dbReference type="NCBI Taxonomy" id="198481"/>
    <lineage>
        <taxon>Bacteria</taxon>
        <taxon>Pseudomonadati</taxon>
        <taxon>Pseudomonadota</taxon>
        <taxon>Gammaproteobacteria</taxon>
        <taxon>Moraxellales</taxon>
        <taxon>Moraxellaceae</taxon>
        <taxon>Psychrobacter</taxon>
    </lineage>
</organism>
<dbReference type="Pfam" id="PF04970">
    <property type="entry name" value="LRAT"/>
    <property type="match status" value="1"/>
</dbReference>
<comment type="caution">
    <text evidence="5">The sequence shown here is derived from an EMBL/GenBank/DDBJ whole genome shotgun (WGS) entry which is preliminary data.</text>
</comment>
<protein>
    <recommendedName>
        <fullName evidence="4">LRAT domain-containing protein</fullName>
    </recommendedName>
</protein>
<dbReference type="Gene3D" id="3.90.1720.10">
    <property type="entry name" value="endopeptidase domain like (from Nostoc punctiforme)"/>
    <property type="match status" value="1"/>
</dbReference>
<name>A0A839TAG7_9GAMM</name>
<dbReference type="PROSITE" id="PS51934">
    <property type="entry name" value="LRAT"/>
    <property type="match status" value="1"/>
</dbReference>
<dbReference type="EMBL" id="JACHXL010000001">
    <property type="protein sequence ID" value="MBB3106139.1"/>
    <property type="molecule type" value="Genomic_DNA"/>
</dbReference>
<keyword evidence="3" id="KW-0443">Lipid metabolism</keyword>
<keyword evidence="2" id="KW-0378">Hydrolase</keyword>
<evidence type="ECO:0000313" key="6">
    <source>
        <dbReference type="Proteomes" id="UP000588111"/>
    </source>
</evidence>
<sequence>MGFFDKQLQAGDHLVTERLGYTHHGIYLGRNKVIHYSGLAAGLRAGPVEITDWDNFSQGKRTYVKQHHSRMFSRRQTIKRARSRLSEDKYNLLLNNCEHFINWCIYGKSRSEQVSKVAIYLVSQGLFGGTISSFSLIRVVGKTAFRVSKNL</sequence>
<keyword evidence="6" id="KW-1185">Reference proteome</keyword>
<dbReference type="GO" id="GO:0070292">
    <property type="term" value="P:N-acylphosphatidylethanolamine metabolic process"/>
    <property type="evidence" value="ECO:0007669"/>
    <property type="project" value="TreeGrafter"/>
</dbReference>
<dbReference type="RefSeq" id="WP_183618564.1">
    <property type="nucleotide sequence ID" value="NZ_CAJHAH010000002.1"/>
</dbReference>
<proteinExistence type="predicted"/>
<evidence type="ECO:0000313" key="5">
    <source>
        <dbReference type="EMBL" id="MBB3106139.1"/>
    </source>
</evidence>
<keyword evidence="1" id="KW-0808">Transferase</keyword>
<dbReference type="InterPro" id="IPR007053">
    <property type="entry name" value="LRAT_dom"/>
</dbReference>
<dbReference type="GO" id="GO:0005737">
    <property type="term" value="C:cytoplasm"/>
    <property type="evidence" value="ECO:0007669"/>
    <property type="project" value="TreeGrafter"/>
</dbReference>
<reference evidence="5 6" key="1">
    <citation type="submission" date="2020-08" db="EMBL/GenBank/DDBJ databases">
        <title>Genomic Encyclopedia of Type Strains, Phase III (KMG-III): the genomes of soil and plant-associated and newly described type strains.</title>
        <authorList>
            <person name="Whitman W."/>
        </authorList>
    </citation>
    <scope>NUCLEOTIDE SEQUENCE [LARGE SCALE GENOMIC DNA]</scope>
    <source>
        <strain evidence="5 6">CECT 5885</strain>
    </source>
</reference>
<dbReference type="AlphaFoldDB" id="A0A839TAG7"/>
<dbReference type="PANTHER" id="PTHR13943">
    <property type="entry name" value="HRAS-LIKE SUPPRESSOR - RELATED"/>
    <property type="match status" value="1"/>
</dbReference>
<dbReference type="GO" id="GO:0008970">
    <property type="term" value="F:phospholipase A1 activity"/>
    <property type="evidence" value="ECO:0007669"/>
    <property type="project" value="TreeGrafter"/>
</dbReference>